<comment type="subcellular location">
    <subcellularLocation>
        <location evidence="1">Nucleus</location>
    </subcellularLocation>
</comment>
<dbReference type="AlphaFoldDB" id="A0A7S1XB28"/>
<keyword evidence="5" id="KW-0805">Transcription regulation</keyword>
<keyword evidence="2" id="KW-0479">Metal-binding</keyword>
<evidence type="ECO:0000256" key="6">
    <source>
        <dbReference type="ARBA" id="ARBA00023125"/>
    </source>
</evidence>
<evidence type="ECO:0000256" key="1">
    <source>
        <dbReference type="ARBA" id="ARBA00004123"/>
    </source>
</evidence>
<sequence>MGRGRGRRSAALPAPQNSNGGSSGKGSDERSVSTYDHGDSVYRTAKGRGDIYSGRESYRVASIVAEVKIVGCPGYNVRWEGLPEEANTTEYAANVKRQGNWGDVLKQFKAAKLQADKEFEQSEQLRRQQKNKLREALKNKDTYEDDEEGKDEGQGTKDDLIHAASLKGKYGQRRTSQAWKYFTKEYQVEGKGFWVKCCLCAQAVAYCSSTSNMIKHVRLKHNNVYIEDLKSGEFVPVAQDTQQTVIDHKVSKKRKKALDLMAAKWISKRCRPFGITEMDTEHREWIHAISGGAYKGPSRETVMRYTAELAAQAWQGIKGDIQELTEEGLMISISGDVWGANAISLFAVMGHWVDSDFKLQNRLLFCEPFGDVRHTGENIATATKLGLSGLGIGQYSCGGSGEPDTDTVAACIFTKKCDNGSNIKAGWGDFEGATCVDHGLQLCANIFLNSEGIKEAVRCMNGITAHYSRSCVGTQTLYNIQRELKLPESKPSTKAATRWLGQFPQTVWFVHNASAVHKYDNIVPDNCATNPDGTKYGDYAIDETMWEIIREIAGVLSPVAQIVTQLQGQEYVTISLVLPLLGHLVSVLEASEPVHYQDERADTSLVHVDACKLEACVTLAREALREAIVKRFFVDVEESDMEDIGIATFLDPRFKLLDFTFPYHHLVNATGFRQKTMSAVRHVWSRDWKQADDDEVEEVKESPLKKHATGRFMMKATSGLHAILSWRKSTDCDDIPEVLLQDELDNYGDIPQVANKDIDPLSWWSMHAVQFPTLSKMARQFLAQPATSAACERVFNRAGRMHDDFKKGSSESTLNHALMVSINP</sequence>
<evidence type="ECO:0000256" key="3">
    <source>
        <dbReference type="ARBA" id="ARBA00022771"/>
    </source>
</evidence>
<feature type="compositionally biased region" description="Basic and acidic residues" evidence="10">
    <location>
        <begin position="122"/>
        <end position="142"/>
    </location>
</feature>
<dbReference type="EMBL" id="HBGG01040904">
    <property type="protein sequence ID" value="CAD9224213.1"/>
    <property type="molecule type" value="Transcribed_RNA"/>
</dbReference>
<evidence type="ECO:0000256" key="7">
    <source>
        <dbReference type="ARBA" id="ARBA00023163"/>
    </source>
</evidence>
<proteinExistence type="predicted"/>
<evidence type="ECO:0000256" key="2">
    <source>
        <dbReference type="ARBA" id="ARBA00022723"/>
    </source>
</evidence>
<dbReference type="InterPro" id="IPR052035">
    <property type="entry name" value="ZnF_BED_domain_contain"/>
</dbReference>
<dbReference type="GO" id="GO:0046983">
    <property type="term" value="F:protein dimerization activity"/>
    <property type="evidence" value="ECO:0007669"/>
    <property type="project" value="InterPro"/>
</dbReference>
<dbReference type="GO" id="GO:0008270">
    <property type="term" value="F:zinc ion binding"/>
    <property type="evidence" value="ECO:0007669"/>
    <property type="project" value="UniProtKB-KW"/>
</dbReference>
<name>A0A7S1XB28_9CHLO</name>
<dbReference type="SMART" id="SM00614">
    <property type="entry name" value="ZnF_BED"/>
    <property type="match status" value="1"/>
</dbReference>
<accession>A0A7S1XB28</accession>
<dbReference type="PROSITE" id="PS50808">
    <property type="entry name" value="ZF_BED"/>
    <property type="match status" value="1"/>
</dbReference>
<dbReference type="SUPFAM" id="SSF57667">
    <property type="entry name" value="beta-beta-alpha zinc fingers"/>
    <property type="match status" value="1"/>
</dbReference>
<evidence type="ECO:0000313" key="12">
    <source>
        <dbReference type="EMBL" id="CAD9224213.1"/>
    </source>
</evidence>
<dbReference type="Gene3D" id="2.40.50.40">
    <property type="match status" value="1"/>
</dbReference>
<feature type="region of interest" description="Disordered" evidence="10">
    <location>
        <begin position="1"/>
        <end position="43"/>
    </location>
</feature>
<evidence type="ECO:0000256" key="5">
    <source>
        <dbReference type="ARBA" id="ARBA00023015"/>
    </source>
</evidence>
<keyword evidence="7" id="KW-0804">Transcription</keyword>
<dbReference type="Pfam" id="PF02892">
    <property type="entry name" value="zf-BED"/>
    <property type="match status" value="1"/>
</dbReference>
<dbReference type="InterPro" id="IPR008906">
    <property type="entry name" value="HATC_C_dom"/>
</dbReference>
<feature type="domain" description="BED-type" evidence="11">
    <location>
        <begin position="173"/>
        <end position="228"/>
    </location>
</feature>
<reference evidence="12" key="1">
    <citation type="submission" date="2021-01" db="EMBL/GenBank/DDBJ databases">
        <authorList>
            <person name="Corre E."/>
            <person name="Pelletier E."/>
            <person name="Niang G."/>
            <person name="Scheremetjew M."/>
            <person name="Finn R."/>
            <person name="Kale V."/>
            <person name="Holt S."/>
            <person name="Cochrane G."/>
            <person name="Meng A."/>
            <person name="Brown T."/>
            <person name="Cohen L."/>
        </authorList>
    </citation>
    <scope>NUCLEOTIDE SEQUENCE</scope>
    <source>
        <strain evidence="12">PLY429</strain>
    </source>
</reference>
<dbReference type="PANTHER" id="PTHR46481:SF10">
    <property type="entry name" value="ZINC FINGER BED DOMAIN-CONTAINING PROTEIN 39"/>
    <property type="match status" value="1"/>
</dbReference>
<dbReference type="Pfam" id="PF05699">
    <property type="entry name" value="Dimer_Tnp_hAT"/>
    <property type="match status" value="1"/>
</dbReference>
<feature type="compositionally biased region" description="Basic and acidic residues" evidence="10">
    <location>
        <begin position="26"/>
        <end position="40"/>
    </location>
</feature>
<evidence type="ECO:0000256" key="9">
    <source>
        <dbReference type="PROSITE-ProRule" id="PRU00027"/>
    </source>
</evidence>
<dbReference type="InterPro" id="IPR003656">
    <property type="entry name" value="Znf_BED"/>
</dbReference>
<evidence type="ECO:0000256" key="10">
    <source>
        <dbReference type="SAM" id="MobiDB-lite"/>
    </source>
</evidence>
<feature type="region of interest" description="Disordered" evidence="10">
    <location>
        <begin position="122"/>
        <end position="158"/>
    </location>
</feature>
<evidence type="ECO:0000259" key="11">
    <source>
        <dbReference type="PROSITE" id="PS50808"/>
    </source>
</evidence>
<evidence type="ECO:0000256" key="4">
    <source>
        <dbReference type="ARBA" id="ARBA00022833"/>
    </source>
</evidence>
<dbReference type="PANTHER" id="PTHR46481">
    <property type="entry name" value="ZINC FINGER BED DOMAIN-CONTAINING PROTEIN 4"/>
    <property type="match status" value="1"/>
</dbReference>
<keyword evidence="4" id="KW-0862">Zinc</keyword>
<dbReference type="GO" id="GO:0005634">
    <property type="term" value="C:nucleus"/>
    <property type="evidence" value="ECO:0007669"/>
    <property type="project" value="UniProtKB-SubCell"/>
</dbReference>
<keyword evidence="8" id="KW-0539">Nucleus</keyword>
<dbReference type="GO" id="GO:0009791">
    <property type="term" value="P:post-embryonic development"/>
    <property type="evidence" value="ECO:0007669"/>
    <property type="project" value="UniProtKB-ARBA"/>
</dbReference>
<keyword evidence="6" id="KW-0238">DNA-binding</keyword>
<protein>
    <recommendedName>
        <fullName evidence="11">BED-type domain-containing protein</fullName>
    </recommendedName>
</protein>
<dbReference type="GO" id="GO:0003677">
    <property type="term" value="F:DNA binding"/>
    <property type="evidence" value="ECO:0007669"/>
    <property type="project" value="UniProtKB-KW"/>
</dbReference>
<organism evidence="12">
    <name type="scientific">Tetraselmis chuii</name>
    <dbReference type="NCBI Taxonomy" id="63592"/>
    <lineage>
        <taxon>Eukaryota</taxon>
        <taxon>Viridiplantae</taxon>
        <taxon>Chlorophyta</taxon>
        <taxon>core chlorophytes</taxon>
        <taxon>Chlorodendrophyceae</taxon>
        <taxon>Chlorodendrales</taxon>
        <taxon>Chlorodendraceae</taxon>
        <taxon>Tetraselmis</taxon>
    </lineage>
</organism>
<dbReference type="InterPro" id="IPR036236">
    <property type="entry name" value="Znf_C2H2_sf"/>
</dbReference>
<dbReference type="SUPFAM" id="SSF53098">
    <property type="entry name" value="Ribonuclease H-like"/>
    <property type="match status" value="1"/>
</dbReference>
<keyword evidence="3 9" id="KW-0863">Zinc-finger</keyword>
<evidence type="ECO:0000256" key="8">
    <source>
        <dbReference type="ARBA" id="ARBA00023242"/>
    </source>
</evidence>
<dbReference type="InterPro" id="IPR012337">
    <property type="entry name" value="RNaseH-like_sf"/>
</dbReference>
<gene>
    <name evidence="12" type="ORF">TCHU04912_LOCUS21096</name>
</gene>